<keyword evidence="6" id="KW-1185">Reference proteome</keyword>
<gene>
    <name evidence="5" type="ORF">V6X64_00510</name>
</gene>
<dbReference type="Proteomes" id="UP001556653">
    <property type="component" value="Unassembled WGS sequence"/>
</dbReference>
<accession>A0ABV3S662</accession>
<keyword evidence="2" id="KW-0238">DNA-binding</keyword>
<dbReference type="PRINTS" id="PR00038">
    <property type="entry name" value="HTHLUXR"/>
</dbReference>
<dbReference type="CDD" id="cd06170">
    <property type="entry name" value="LuxR_C_like"/>
    <property type="match status" value="1"/>
</dbReference>
<dbReference type="InterPro" id="IPR016032">
    <property type="entry name" value="Sig_transdc_resp-reg_C-effctor"/>
</dbReference>
<dbReference type="SMART" id="SM00421">
    <property type="entry name" value="HTH_LUXR"/>
    <property type="match status" value="1"/>
</dbReference>
<dbReference type="Gene3D" id="3.40.50.2300">
    <property type="match status" value="1"/>
</dbReference>
<dbReference type="EMBL" id="JBAKFJ010000001">
    <property type="protein sequence ID" value="MEX0385475.1"/>
    <property type="molecule type" value="Genomic_DNA"/>
</dbReference>
<evidence type="ECO:0000313" key="5">
    <source>
        <dbReference type="EMBL" id="MEX0385475.1"/>
    </source>
</evidence>
<proteinExistence type="predicted"/>
<comment type="caution">
    <text evidence="5">The sequence shown here is derived from an EMBL/GenBank/DDBJ whole genome shotgun (WGS) entry which is preliminary data.</text>
</comment>
<keyword evidence="3" id="KW-0804">Transcription</keyword>
<dbReference type="PANTHER" id="PTHR44688">
    <property type="entry name" value="DNA-BINDING TRANSCRIPTIONAL ACTIVATOR DEVR_DOSR"/>
    <property type="match status" value="1"/>
</dbReference>
<dbReference type="PROSITE" id="PS50043">
    <property type="entry name" value="HTH_LUXR_2"/>
    <property type="match status" value="1"/>
</dbReference>
<keyword evidence="1" id="KW-0805">Transcription regulation</keyword>
<dbReference type="Gene3D" id="1.10.10.10">
    <property type="entry name" value="Winged helix-like DNA-binding domain superfamily/Winged helix DNA-binding domain"/>
    <property type="match status" value="1"/>
</dbReference>
<evidence type="ECO:0000256" key="1">
    <source>
        <dbReference type="ARBA" id="ARBA00023015"/>
    </source>
</evidence>
<evidence type="ECO:0000256" key="2">
    <source>
        <dbReference type="ARBA" id="ARBA00023125"/>
    </source>
</evidence>
<sequence length="187" mass="20471">MGKYLADYGICRTFLASPSQLNALMQCERPALILLDIRSSDRAVADLLGDGATRADSRKPTVPMILLNVPSNADLKNFMGHRDIVAAFHDNESVDQLLAKIRSVVQPEASRARAGVATHLETLTRKEMAVLRALALGLSNDHIADQLSVSPHTVKTHLYNAYRKIGCTNRVAAAMWAQRALPLVDSR</sequence>
<organism evidence="5 6">
    <name type="scientific">Spiribacter onubensis</name>
    <dbReference type="NCBI Taxonomy" id="3122420"/>
    <lineage>
        <taxon>Bacteria</taxon>
        <taxon>Pseudomonadati</taxon>
        <taxon>Pseudomonadota</taxon>
        <taxon>Gammaproteobacteria</taxon>
        <taxon>Chromatiales</taxon>
        <taxon>Ectothiorhodospiraceae</taxon>
        <taxon>Spiribacter</taxon>
    </lineage>
</organism>
<dbReference type="Pfam" id="PF00196">
    <property type="entry name" value="GerE"/>
    <property type="match status" value="1"/>
</dbReference>
<dbReference type="RefSeq" id="WP_367965960.1">
    <property type="nucleotide sequence ID" value="NZ_JBAKFJ010000001.1"/>
</dbReference>
<dbReference type="InterPro" id="IPR000792">
    <property type="entry name" value="Tscrpt_reg_LuxR_C"/>
</dbReference>
<dbReference type="PROSITE" id="PS00622">
    <property type="entry name" value="HTH_LUXR_1"/>
    <property type="match status" value="1"/>
</dbReference>
<evidence type="ECO:0000256" key="3">
    <source>
        <dbReference type="ARBA" id="ARBA00023163"/>
    </source>
</evidence>
<feature type="domain" description="HTH luxR-type" evidence="4">
    <location>
        <begin position="116"/>
        <end position="181"/>
    </location>
</feature>
<dbReference type="PANTHER" id="PTHR44688:SF16">
    <property type="entry name" value="DNA-BINDING TRANSCRIPTIONAL ACTIVATOR DEVR_DOSR"/>
    <property type="match status" value="1"/>
</dbReference>
<evidence type="ECO:0000259" key="4">
    <source>
        <dbReference type="PROSITE" id="PS50043"/>
    </source>
</evidence>
<protein>
    <submittedName>
        <fullName evidence="5">LuxR C-terminal-related transcriptional regulator</fullName>
    </submittedName>
</protein>
<dbReference type="InterPro" id="IPR036388">
    <property type="entry name" value="WH-like_DNA-bd_sf"/>
</dbReference>
<name>A0ABV3S662_9GAMM</name>
<evidence type="ECO:0000313" key="6">
    <source>
        <dbReference type="Proteomes" id="UP001556653"/>
    </source>
</evidence>
<reference evidence="5 6" key="1">
    <citation type="submission" date="2024-02" db="EMBL/GenBank/DDBJ databases">
        <title>New especies of Spiribacter isolated from saline water.</title>
        <authorList>
            <person name="Leon M.J."/>
            <person name="De La Haba R."/>
            <person name="Sanchez-Porro C."/>
            <person name="Ventosa A."/>
        </authorList>
    </citation>
    <scope>NUCLEOTIDE SEQUENCE [LARGE SCALE GENOMIC DNA]</scope>
    <source>
        <strain evidence="6">ag22IC4-227</strain>
    </source>
</reference>
<dbReference type="SUPFAM" id="SSF46894">
    <property type="entry name" value="C-terminal effector domain of the bipartite response regulators"/>
    <property type="match status" value="1"/>
</dbReference>